<reference evidence="1 2" key="1">
    <citation type="submission" date="2018-08" db="EMBL/GenBank/DDBJ databases">
        <authorList>
            <person name="Laetsch R D."/>
            <person name="Stevens L."/>
            <person name="Kumar S."/>
            <person name="Blaxter L. M."/>
        </authorList>
    </citation>
    <scope>NUCLEOTIDE SEQUENCE [LARGE SCALE GENOMIC DNA]</scope>
</reference>
<accession>A0A3P6U2D9</accession>
<proteinExistence type="predicted"/>
<gene>
    <name evidence="1" type="ORF">NLS_LOCUS8524</name>
</gene>
<sequence>MAEPYFQHANVAETPFTTKFPIGVAAAQRLRMAVVCSAVLWRYVDDRLSRLVFFWLHFGVHLQASSQVAFLVSDIDF</sequence>
<protein>
    <submittedName>
        <fullName evidence="1">Uncharacterized protein</fullName>
    </submittedName>
</protein>
<evidence type="ECO:0000313" key="1">
    <source>
        <dbReference type="EMBL" id="VDK88155.1"/>
    </source>
</evidence>
<dbReference type="EMBL" id="UYRX01001096">
    <property type="protein sequence ID" value="VDK88155.1"/>
    <property type="molecule type" value="Genomic_DNA"/>
</dbReference>
<keyword evidence="2" id="KW-1185">Reference proteome</keyword>
<dbReference type="Proteomes" id="UP000277928">
    <property type="component" value="Unassembled WGS sequence"/>
</dbReference>
<evidence type="ECO:0000313" key="2">
    <source>
        <dbReference type="Proteomes" id="UP000277928"/>
    </source>
</evidence>
<organism evidence="1 2">
    <name type="scientific">Litomosoides sigmodontis</name>
    <name type="common">Filarial nematode worm</name>
    <dbReference type="NCBI Taxonomy" id="42156"/>
    <lineage>
        <taxon>Eukaryota</taxon>
        <taxon>Metazoa</taxon>
        <taxon>Ecdysozoa</taxon>
        <taxon>Nematoda</taxon>
        <taxon>Chromadorea</taxon>
        <taxon>Rhabditida</taxon>
        <taxon>Spirurina</taxon>
        <taxon>Spiruromorpha</taxon>
        <taxon>Filarioidea</taxon>
        <taxon>Onchocercidae</taxon>
        <taxon>Litomosoides</taxon>
    </lineage>
</organism>
<dbReference type="AlphaFoldDB" id="A0A3P6U2D9"/>
<name>A0A3P6U2D9_LITSI</name>